<reference evidence="1" key="1">
    <citation type="submission" date="2022-04" db="EMBL/GenBank/DDBJ databases">
        <title>Genome of the entomopathogenic fungus Entomophthora muscae.</title>
        <authorList>
            <person name="Elya C."/>
            <person name="Lovett B.R."/>
            <person name="Lee E."/>
            <person name="Macias A.M."/>
            <person name="Hajek A.E."/>
            <person name="De Bivort B.L."/>
            <person name="Kasson M.T."/>
            <person name="De Fine Licht H.H."/>
            <person name="Stajich J.E."/>
        </authorList>
    </citation>
    <scope>NUCLEOTIDE SEQUENCE</scope>
    <source>
        <strain evidence="1">Berkeley</strain>
    </source>
</reference>
<evidence type="ECO:0000313" key="2">
    <source>
        <dbReference type="Proteomes" id="UP001165960"/>
    </source>
</evidence>
<keyword evidence="2" id="KW-1185">Reference proteome</keyword>
<proteinExistence type="predicted"/>
<name>A0ACC2TE67_9FUNG</name>
<gene>
    <name evidence="1" type="ORF">DSO57_1022480</name>
</gene>
<dbReference type="Proteomes" id="UP001165960">
    <property type="component" value="Unassembled WGS sequence"/>
</dbReference>
<protein>
    <submittedName>
        <fullName evidence="1">Uncharacterized protein</fullName>
    </submittedName>
</protein>
<evidence type="ECO:0000313" key="1">
    <source>
        <dbReference type="EMBL" id="KAJ9072884.1"/>
    </source>
</evidence>
<sequence>MYDFFPIYHSFKYPLFYFGLDLDNISSLAKANGPDQDNSLLAFLQSFLYSYNGFALFSLRADDYLFGSLIQHCGSTIKDQLGLYLKRELGYCPTFSKIELITTPRVLGYSFNPVSFYFCYIKNEAIGEDFDLAYVVYEVHNTFGERHIYILSPEKSNQTESIILNRSFHVSPFNDRTGTYSTTLIDPRTSGKLEVAITLMEKHKRKLTANVRGVAQPASPINLISCFVKYPLNAFLSMPRILYQAYILHYAKKLKVYQRPAPMKPILLNLSASIPERYSFVLFKRFIDELALFSGMDIILEEPSCTSHVSLPEVPSEVRPARISLSLYSYELCSMLVWQMKGDSFLFIWAITYMTGEWSCSHLSVLLECILRFHCKQDASCANGAFLYAAKRLKALFLNSEWRKNASLAQPFKDSFVTYTTLGTQNEGLYESTGFYRPDSLNREGTDANFFILALPLQDGGSQSYMDSSFDILAATSVSEQSSGLELLFNCAIHLVLLCWALFSRFLELFFFRKVATFQYLGDPNLKAERFYANLAFVLKTTASPEDEPNFPILNFGFYSQAKLSQSPVTPPGQEWIRPISLTLGGLSSQVTCPDDDAEKKRLLFFTLCLRNSISNL</sequence>
<comment type="caution">
    <text evidence="1">The sequence shown here is derived from an EMBL/GenBank/DDBJ whole genome shotgun (WGS) entry which is preliminary data.</text>
</comment>
<dbReference type="EMBL" id="QTSX02002953">
    <property type="protein sequence ID" value="KAJ9072884.1"/>
    <property type="molecule type" value="Genomic_DNA"/>
</dbReference>
<organism evidence="1 2">
    <name type="scientific">Entomophthora muscae</name>
    <dbReference type="NCBI Taxonomy" id="34485"/>
    <lineage>
        <taxon>Eukaryota</taxon>
        <taxon>Fungi</taxon>
        <taxon>Fungi incertae sedis</taxon>
        <taxon>Zoopagomycota</taxon>
        <taxon>Entomophthoromycotina</taxon>
        <taxon>Entomophthoromycetes</taxon>
        <taxon>Entomophthorales</taxon>
        <taxon>Entomophthoraceae</taxon>
        <taxon>Entomophthora</taxon>
    </lineage>
</organism>
<accession>A0ACC2TE67</accession>